<name>A0AAV4PDT9_CAEEX</name>
<comment type="caution">
    <text evidence="1">The sequence shown here is derived from an EMBL/GenBank/DDBJ whole genome shotgun (WGS) entry which is preliminary data.</text>
</comment>
<gene>
    <name evidence="1" type="ORF">CEXT_590231</name>
</gene>
<proteinExistence type="predicted"/>
<reference evidence="1 2" key="1">
    <citation type="submission" date="2021-06" db="EMBL/GenBank/DDBJ databases">
        <title>Caerostris extrusa draft genome.</title>
        <authorList>
            <person name="Kono N."/>
            <person name="Arakawa K."/>
        </authorList>
    </citation>
    <scope>NUCLEOTIDE SEQUENCE [LARGE SCALE GENOMIC DNA]</scope>
</reference>
<dbReference type="Proteomes" id="UP001054945">
    <property type="component" value="Unassembled WGS sequence"/>
</dbReference>
<accession>A0AAV4PDT9</accession>
<dbReference type="EMBL" id="BPLR01004416">
    <property type="protein sequence ID" value="GIX94725.1"/>
    <property type="molecule type" value="Genomic_DNA"/>
</dbReference>
<protein>
    <submittedName>
        <fullName evidence="1">Uncharacterized protein</fullName>
    </submittedName>
</protein>
<evidence type="ECO:0000313" key="1">
    <source>
        <dbReference type="EMBL" id="GIX94725.1"/>
    </source>
</evidence>
<dbReference type="AlphaFoldDB" id="A0AAV4PDT9"/>
<sequence>MGRPSIIPFEEYIFLVHCDDGRNTVHGLRQFTLSRGEGENWMVKHSLLSGRGIRRNGLRTDIQDRMAVMSRAGTEEMGRI</sequence>
<evidence type="ECO:0000313" key="2">
    <source>
        <dbReference type="Proteomes" id="UP001054945"/>
    </source>
</evidence>
<organism evidence="1 2">
    <name type="scientific">Caerostris extrusa</name>
    <name type="common">Bark spider</name>
    <name type="synonym">Caerostris bankana</name>
    <dbReference type="NCBI Taxonomy" id="172846"/>
    <lineage>
        <taxon>Eukaryota</taxon>
        <taxon>Metazoa</taxon>
        <taxon>Ecdysozoa</taxon>
        <taxon>Arthropoda</taxon>
        <taxon>Chelicerata</taxon>
        <taxon>Arachnida</taxon>
        <taxon>Araneae</taxon>
        <taxon>Araneomorphae</taxon>
        <taxon>Entelegynae</taxon>
        <taxon>Araneoidea</taxon>
        <taxon>Araneidae</taxon>
        <taxon>Caerostris</taxon>
    </lineage>
</organism>
<keyword evidence="2" id="KW-1185">Reference proteome</keyword>